<dbReference type="OrthoDB" id="9791837at2"/>
<evidence type="ECO:0000259" key="2">
    <source>
        <dbReference type="Pfam" id="PF13649"/>
    </source>
</evidence>
<evidence type="ECO:0000256" key="1">
    <source>
        <dbReference type="ARBA" id="ARBA00022679"/>
    </source>
</evidence>
<dbReference type="Gene3D" id="3.40.50.150">
    <property type="entry name" value="Vaccinia Virus protein VP39"/>
    <property type="match status" value="1"/>
</dbReference>
<reference evidence="4" key="1">
    <citation type="submission" date="2016-10" db="EMBL/GenBank/DDBJ databases">
        <authorList>
            <person name="Varghese N."/>
            <person name="Submissions S."/>
        </authorList>
    </citation>
    <scope>NUCLEOTIDE SEQUENCE [LARGE SCALE GENOMIC DNA]</scope>
    <source>
        <strain evidence="4">XJ109</strain>
    </source>
</reference>
<dbReference type="AlphaFoldDB" id="A0A1I4SG81"/>
<dbReference type="Proteomes" id="UP000199149">
    <property type="component" value="Unassembled WGS sequence"/>
</dbReference>
<dbReference type="PANTHER" id="PTHR43861:SF3">
    <property type="entry name" value="PUTATIVE (AFU_ORTHOLOGUE AFUA_2G14390)-RELATED"/>
    <property type="match status" value="1"/>
</dbReference>
<dbReference type="CDD" id="cd02440">
    <property type="entry name" value="AdoMet_MTases"/>
    <property type="match status" value="1"/>
</dbReference>
<dbReference type="STRING" id="684065.SAMN05421738_101192"/>
<sequence length="203" mass="24211">MMNYNFIAPYYHNLSQLVFFNRQHLAHFPILDFLKDGDKILWAGGGAGKFIPELAKLNLNLEIDYVDFSSKMIELAKKEFSGNLKINFIVSDIFDFESTEKYDVIFTTFLFDHFPQSKAEELFLKLDSDLMPNGIWFYVDFSQQQKGWQKEMTKLMLYFFRLIIGLDISQLPKMKPIFEQNYKQLKLNYFFRNYIESIVYKKT</sequence>
<dbReference type="GO" id="GO:0008168">
    <property type="term" value="F:methyltransferase activity"/>
    <property type="evidence" value="ECO:0007669"/>
    <property type="project" value="UniProtKB-KW"/>
</dbReference>
<dbReference type="Pfam" id="PF13649">
    <property type="entry name" value="Methyltransf_25"/>
    <property type="match status" value="1"/>
</dbReference>
<keyword evidence="4" id="KW-1185">Reference proteome</keyword>
<keyword evidence="3" id="KW-0489">Methyltransferase</keyword>
<name>A0A1I4SG81_9FLAO</name>
<feature type="domain" description="Methyltransferase" evidence="2">
    <location>
        <begin position="40"/>
        <end position="134"/>
    </location>
</feature>
<dbReference type="GO" id="GO:0032259">
    <property type="term" value="P:methylation"/>
    <property type="evidence" value="ECO:0007669"/>
    <property type="project" value="UniProtKB-KW"/>
</dbReference>
<keyword evidence="1 3" id="KW-0808">Transferase</keyword>
<organism evidence="3 4">
    <name type="scientific">Algoriella xinjiangensis</name>
    <dbReference type="NCBI Taxonomy" id="684065"/>
    <lineage>
        <taxon>Bacteria</taxon>
        <taxon>Pseudomonadati</taxon>
        <taxon>Bacteroidota</taxon>
        <taxon>Flavobacteriia</taxon>
        <taxon>Flavobacteriales</taxon>
        <taxon>Weeksellaceae</taxon>
        <taxon>Algoriella</taxon>
    </lineage>
</organism>
<gene>
    <name evidence="3" type="ORF">SAMN05421738_101192</name>
</gene>
<accession>A0A1I4SG81</accession>
<dbReference type="InterPro" id="IPR029063">
    <property type="entry name" value="SAM-dependent_MTases_sf"/>
</dbReference>
<dbReference type="EMBL" id="FOUZ01000001">
    <property type="protein sequence ID" value="SFM63330.1"/>
    <property type="molecule type" value="Genomic_DNA"/>
</dbReference>
<evidence type="ECO:0000313" key="4">
    <source>
        <dbReference type="Proteomes" id="UP000199149"/>
    </source>
</evidence>
<protein>
    <submittedName>
        <fullName evidence="3">Methyltransferase domain-containing protein</fullName>
    </submittedName>
</protein>
<proteinExistence type="predicted"/>
<dbReference type="InterPro" id="IPR041698">
    <property type="entry name" value="Methyltransf_25"/>
</dbReference>
<dbReference type="PANTHER" id="PTHR43861">
    <property type="entry name" value="TRANS-ACONITATE 2-METHYLTRANSFERASE-RELATED"/>
    <property type="match status" value="1"/>
</dbReference>
<evidence type="ECO:0000313" key="3">
    <source>
        <dbReference type="EMBL" id="SFM63330.1"/>
    </source>
</evidence>
<dbReference type="SUPFAM" id="SSF53335">
    <property type="entry name" value="S-adenosyl-L-methionine-dependent methyltransferases"/>
    <property type="match status" value="1"/>
</dbReference>